<evidence type="ECO:0000313" key="4">
    <source>
        <dbReference type="Proteomes" id="UP000269721"/>
    </source>
</evidence>
<organism evidence="3 4">
    <name type="scientific">Blyttiomyces helicus</name>
    <dbReference type="NCBI Taxonomy" id="388810"/>
    <lineage>
        <taxon>Eukaryota</taxon>
        <taxon>Fungi</taxon>
        <taxon>Fungi incertae sedis</taxon>
        <taxon>Chytridiomycota</taxon>
        <taxon>Chytridiomycota incertae sedis</taxon>
        <taxon>Chytridiomycetes</taxon>
        <taxon>Chytridiomycetes incertae sedis</taxon>
        <taxon>Blyttiomyces</taxon>
    </lineage>
</organism>
<sequence>ARRHFLGRGPAAPTGAAHNGGEKRARKGQRELVGGKIGDGSGVKKASTYPAAKEGDDGTGGGKDAGVGERRRRPGNLTTPMRGWEGEAGKEGSRVGELISRCRRALSRIGSEGGRKVEKKKTRRGVAEGAGEGGGGGKGGESDFLPKKVRRRRFKQTENKGKTTASSKSKSEIDALSLAHARPQLPLHVNQEVKGGERRRRRLMGRSPQHSSGSPHTLSSALPLPLPLTLTLLLPCPPLTPTQTPNSGSGAIFFPKWCPPIAGLRFLVDAGPGGGHESGEAVPNKERERARVVPGPSWRGGEMSWADAGKIDTDHGRKRKVALLDFQGRLPDCEKIKQSSTQDSLCRGGRTTTAYLAQRQAPTPDNNEQFRLFARGSPLPPPQTTNPHAAQSTNPRPMFEESEATDEPQDLTNDVDEVLNDNDLRSTPKRCRSSRPPTTPSPQTPTNAPTRELAMGGMRSQGNTSPGGMNFHLQRQPPVASQPLPTSAPPPPSPLLLRSPLPPLRPPPPTPCPPTPPPPPTAPKTANVLTTNPPRPKISSKYGGTGLGRTLPQRRTTRPSRTTPNSSNSASRNTSIFRGIIERFRIIYLGADWGRWNELEFDEKFTKNMRLEELNEEIRLLFPLATRAEWWRTYGSWTLTPGLQPSLQIPLQIFPFFLVSFPARLDQKALFMNRVLTSGAKSHTFAPAPHCPFHPALAKTPAVDAVSRNMPSDSDSDSDSDTNPLPLPPPDRPSSPPAQTNTFADSILESAASGDVDERLSMRALPRKPCQEVARKEWERKAVEKEQKAAEKAPRTAEKGLHAAEKAESEELSTEPRFKLSDAVTLELLSLLKTLKSEFLKANIDRKEQYDLIKDLTYEQILPLPLSLSLPSLLSTIYNAYGEVQEKNPAVMAAGGAKGPGSLDDLLATAKMIWTHPPLPLSHARRFQLRPATPTLLRVATCFPNRQIPHPAETASQRFQRHVAESLDKRDGAHRALRRFLTFSAQAQEQMTEQCAEERLDRQEREDCRVKERVDERKERAEDRRQQQMMNMAMLSIMAKITSGNQARRSLHSFWLLFTIRYHLCCNPPPLERR</sequence>
<dbReference type="AlphaFoldDB" id="A0A4P9WQT1"/>
<reference evidence="4" key="1">
    <citation type="journal article" date="2018" name="Nat. Microbiol.">
        <title>Leveraging single-cell genomics to expand the fungal tree of life.</title>
        <authorList>
            <person name="Ahrendt S.R."/>
            <person name="Quandt C.A."/>
            <person name="Ciobanu D."/>
            <person name="Clum A."/>
            <person name="Salamov A."/>
            <person name="Andreopoulos B."/>
            <person name="Cheng J.F."/>
            <person name="Woyke T."/>
            <person name="Pelin A."/>
            <person name="Henrissat B."/>
            <person name="Reynolds N.K."/>
            <person name="Benny G.L."/>
            <person name="Smith M.E."/>
            <person name="James T.Y."/>
            <person name="Grigoriev I.V."/>
        </authorList>
    </citation>
    <scope>NUCLEOTIDE SEQUENCE [LARGE SCALE GENOMIC DNA]</scope>
</reference>
<feature type="coiled-coil region" evidence="1">
    <location>
        <begin position="986"/>
        <end position="1031"/>
    </location>
</feature>
<name>A0A4P9WQT1_9FUNG</name>
<feature type="compositionally biased region" description="Basic and acidic residues" evidence="2">
    <location>
        <begin position="277"/>
        <end position="291"/>
    </location>
</feature>
<feature type="compositionally biased region" description="Gly residues" evidence="2">
    <location>
        <begin position="128"/>
        <end position="139"/>
    </location>
</feature>
<feature type="region of interest" description="Disordered" evidence="2">
    <location>
        <begin position="275"/>
        <end position="305"/>
    </location>
</feature>
<dbReference type="PRINTS" id="PR01217">
    <property type="entry name" value="PRICHEXTENSN"/>
</dbReference>
<keyword evidence="4" id="KW-1185">Reference proteome</keyword>
<feature type="compositionally biased region" description="Polar residues" evidence="2">
    <location>
        <begin position="385"/>
        <end position="395"/>
    </location>
</feature>
<protein>
    <submittedName>
        <fullName evidence="3">Uncharacterized protein</fullName>
    </submittedName>
</protein>
<dbReference type="EMBL" id="KZ994183">
    <property type="protein sequence ID" value="RKO93580.1"/>
    <property type="molecule type" value="Genomic_DNA"/>
</dbReference>
<feature type="region of interest" description="Disordered" evidence="2">
    <location>
        <begin position="706"/>
        <end position="741"/>
    </location>
</feature>
<feature type="non-terminal residue" evidence="3">
    <location>
        <position position="1"/>
    </location>
</feature>
<feature type="region of interest" description="Disordered" evidence="2">
    <location>
        <begin position="784"/>
        <end position="814"/>
    </location>
</feature>
<feature type="compositionally biased region" description="Pro residues" evidence="2">
    <location>
        <begin position="725"/>
        <end position="736"/>
    </location>
</feature>
<feature type="compositionally biased region" description="Basic and acidic residues" evidence="2">
    <location>
        <begin position="84"/>
        <end position="94"/>
    </location>
</feature>
<evidence type="ECO:0000256" key="1">
    <source>
        <dbReference type="SAM" id="Coils"/>
    </source>
</evidence>
<accession>A0A4P9WQT1</accession>
<evidence type="ECO:0000313" key="3">
    <source>
        <dbReference type="EMBL" id="RKO93580.1"/>
    </source>
</evidence>
<gene>
    <name evidence="3" type="ORF">BDK51DRAFT_30503</name>
</gene>
<dbReference type="Proteomes" id="UP000269721">
    <property type="component" value="Unassembled WGS sequence"/>
</dbReference>
<feature type="compositionally biased region" description="Acidic residues" evidence="2">
    <location>
        <begin position="400"/>
        <end position="420"/>
    </location>
</feature>
<feature type="region of interest" description="Disordered" evidence="2">
    <location>
        <begin position="1"/>
        <end position="173"/>
    </location>
</feature>
<proteinExistence type="predicted"/>
<keyword evidence="1" id="KW-0175">Coiled coil</keyword>
<evidence type="ECO:0000256" key="2">
    <source>
        <dbReference type="SAM" id="MobiDB-lite"/>
    </source>
</evidence>
<feature type="compositionally biased region" description="Polar residues" evidence="2">
    <location>
        <begin position="357"/>
        <end position="369"/>
    </location>
</feature>
<feature type="region of interest" description="Disordered" evidence="2">
    <location>
        <begin position="357"/>
        <end position="572"/>
    </location>
</feature>
<feature type="compositionally biased region" description="Polar residues" evidence="2">
    <location>
        <begin position="208"/>
        <end position="219"/>
    </location>
</feature>
<feature type="compositionally biased region" description="Pro residues" evidence="2">
    <location>
        <begin position="486"/>
        <end position="522"/>
    </location>
</feature>
<feature type="region of interest" description="Disordered" evidence="2">
    <location>
        <begin position="189"/>
        <end position="219"/>
    </location>
</feature>
<feature type="compositionally biased region" description="Low complexity" evidence="2">
    <location>
        <begin position="549"/>
        <end position="572"/>
    </location>
</feature>